<dbReference type="Proteomes" id="UP001519272">
    <property type="component" value="Unassembled WGS sequence"/>
</dbReference>
<proteinExistence type="predicted"/>
<dbReference type="EMBL" id="JAGGKG010000032">
    <property type="protein sequence ID" value="MBP1907715.1"/>
    <property type="molecule type" value="Genomic_DNA"/>
</dbReference>
<dbReference type="Pfam" id="PF11756">
    <property type="entry name" value="YgbA_NO"/>
    <property type="match status" value="1"/>
</dbReference>
<comment type="caution">
    <text evidence="1">The sequence shown here is derived from an EMBL/GenBank/DDBJ whole genome shotgun (WGS) entry which is preliminary data.</text>
</comment>
<accession>A0ABS4FYR1</accession>
<dbReference type="InterPro" id="IPR020483">
    <property type="entry name" value="Uncharacterised_YgbA"/>
</dbReference>
<reference evidence="1 2" key="1">
    <citation type="submission" date="2021-03" db="EMBL/GenBank/DDBJ databases">
        <title>Genomic Encyclopedia of Type Strains, Phase IV (KMG-IV): sequencing the most valuable type-strain genomes for metagenomic binning, comparative biology and taxonomic classification.</title>
        <authorList>
            <person name="Goeker M."/>
        </authorList>
    </citation>
    <scope>NUCLEOTIDE SEQUENCE [LARGE SCALE GENOMIC DNA]</scope>
    <source>
        <strain evidence="1 2">DSM 14349</strain>
    </source>
</reference>
<organism evidence="1 2">
    <name type="scientific">Paenibacillus turicensis</name>
    <dbReference type="NCBI Taxonomy" id="160487"/>
    <lineage>
        <taxon>Bacteria</taxon>
        <taxon>Bacillati</taxon>
        <taxon>Bacillota</taxon>
        <taxon>Bacilli</taxon>
        <taxon>Bacillales</taxon>
        <taxon>Paenibacillaceae</taxon>
        <taxon>Paenibacillus</taxon>
    </lineage>
</organism>
<evidence type="ECO:0000313" key="2">
    <source>
        <dbReference type="Proteomes" id="UP001519272"/>
    </source>
</evidence>
<evidence type="ECO:0000313" key="1">
    <source>
        <dbReference type="EMBL" id="MBP1907715.1"/>
    </source>
</evidence>
<sequence>MRLNRIDTEKRVLKTMVEVYCRGQKHEKHEEHEKLERKSSLCDECQSLVRYAWKRLDHCRFGE</sequence>
<gene>
    <name evidence="1" type="ORF">J2Z32_004396</name>
</gene>
<name>A0ABS4FYR1_9BACL</name>
<protein>
    <submittedName>
        <fullName evidence="1">Uncharacterized protein</fullName>
    </submittedName>
</protein>
<keyword evidence="2" id="KW-1185">Reference proteome</keyword>